<proteinExistence type="predicted"/>
<accession>A0ABU9YP10</accession>
<keyword evidence="11" id="KW-1185">Reference proteome</keyword>
<evidence type="ECO:0000259" key="9">
    <source>
        <dbReference type="PROSITE" id="PS50929"/>
    </source>
</evidence>
<comment type="subcellular location">
    <subcellularLocation>
        <location evidence="1">Cell membrane</location>
        <topology evidence="1">Multi-pass membrane protein</topology>
    </subcellularLocation>
</comment>
<dbReference type="EMBL" id="JBBKTW010000007">
    <property type="protein sequence ID" value="MEN2990305.1"/>
    <property type="molecule type" value="Genomic_DNA"/>
</dbReference>
<evidence type="ECO:0000256" key="4">
    <source>
        <dbReference type="ARBA" id="ARBA00022840"/>
    </source>
</evidence>
<evidence type="ECO:0000313" key="10">
    <source>
        <dbReference type="EMBL" id="MEN2990305.1"/>
    </source>
</evidence>
<feature type="transmembrane region" description="Helical" evidence="7">
    <location>
        <begin position="404"/>
        <end position="432"/>
    </location>
</feature>
<dbReference type="InterPro" id="IPR003593">
    <property type="entry name" value="AAA+_ATPase"/>
</dbReference>
<keyword evidence="5 7" id="KW-1133">Transmembrane helix</keyword>
<evidence type="ECO:0000259" key="8">
    <source>
        <dbReference type="PROSITE" id="PS50893"/>
    </source>
</evidence>
<gene>
    <name evidence="10" type="ORF">WG926_18480</name>
</gene>
<feature type="transmembrane region" description="Helical" evidence="7">
    <location>
        <begin position="517"/>
        <end position="535"/>
    </location>
</feature>
<name>A0ABU9YP10_9PROT</name>
<feature type="transmembrane region" description="Helical" evidence="7">
    <location>
        <begin position="438"/>
        <end position="457"/>
    </location>
</feature>
<keyword evidence="2 7" id="KW-0812">Transmembrane</keyword>
<evidence type="ECO:0000256" key="2">
    <source>
        <dbReference type="ARBA" id="ARBA00022692"/>
    </source>
</evidence>
<dbReference type="Gene3D" id="3.40.50.300">
    <property type="entry name" value="P-loop containing nucleotide triphosphate hydrolases"/>
    <property type="match status" value="1"/>
</dbReference>
<dbReference type="Pfam" id="PF00005">
    <property type="entry name" value="ABC_tran"/>
    <property type="match status" value="1"/>
</dbReference>
<dbReference type="PROSITE" id="PS50929">
    <property type="entry name" value="ABC_TM1F"/>
    <property type="match status" value="1"/>
</dbReference>
<dbReference type="InterPro" id="IPR039421">
    <property type="entry name" value="Type_1_exporter"/>
</dbReference>
<sequence length="961" mass="101014">MEQPPAASRPTPREIAERPLVLDQPGACYLVMGGPVDLFAVSSERPAARMTVGRVDSGGVLFGAAPSLLGGEHLIAVGDAVTMIWQMPETLWRNGAGVPEMAAGIAGWLDAVGGGLAAMIEPRPRPDLVVTGHKVTGRRLAAGSVIGATAEAGWVRLRAGAGALFCGIEPVSGLVPLPAGSWLTLDRAARIDLLPFADGLARTDWPDAVTAWGATVAELLPILRGLAEADELNRVRARDRAEAQDRRQTAERFAGLLGNTVPPLTDADGGDGLFDVLRLLGRELDVPIRRPGTARRAQLDRLPDIEQIARASGLLLRQVDLADGWWQTEAGLLLARHEGRPVGLVWRGSHYDMLDHSGARRRVTAAIAAGMAGEAHQILQPLPQTTGLVEMMAASLRKAGPDTLVFLLSTLIGSAIGQILPIATGLVFGLLVPAALRGALVQVGVLVLLVAAAGYLTQRASEMARERVAMRGDAGLFDRAWARIIALPLPFLRSRPAAITAAQMGAGLGSIAGFRQLLYLSGGTAGMLLSSLGVIAWHSPLLAALAAGLAGLHVLIGLLAGQAQARAYRNGEALIGTADAQVLQMVGAMVKLRTAAAEERAVLRWADRFAEMRRRTVRARRIGNLFESWQTAFPILATAALFTVMQGLADDTDGAPTLSIAAIAAVATAFGLMAGALSQTLRALLGAWMMLPGWQFARPLLERRPALTAALTDPGPLAGDIAFAAVGFAYDGGAPVLSDISFRVAPGQMVAIVGPSGSGKSTLVRLLLGLETPGAGAIYIDGHDLRTLHPTACRRQIGLVLQDEALPPGSILDIVRGTAKATPEQVWAALAAAALDQEVAAMPMGLHTMLPDATRLLSGGQIQRLALARALLQRPPVLILDEPTSALDGPTQARVMQTIHALPATRLIIAHRLSTIREAGLILVLDGGRIVEAGRYDELMQRKGRFVRLMAGGDPSSGRSH</sequence>
<evidence type="ECO:0000256" key="3">
    <source>
        <dbReference type="ARBA" id="ARBA00022741"/>
    </source>
</evidence>
<dbReference type="GO" id="GO:0005524">
    <property type="term" value="F:ATP binding"/>
    <property type="evidence" value="ECO:0007669"/>
    <property type="project" value="UniProtKB-KW"/>
</dbReference>
<evidence type="ECO:0000256" key="1">
    <source>
        <dbReference type="ARBA" id="ARBA00004651"/>
    </source>
</evidence>
<dbReference type="InterPro" id="IPR017871">
    <property type="entry name" value="ABC_transporter-like_CS"/>
</dbReference>
<dbReference type="SUPFAM" id="SSF90123">
    <property type="entry name" value="ABC transporter transmembrane region"/>
    <property type="match status" value="1"/>
</dbReference>
<feature type="transmembrane region" description="Helical" evidence="7">
    <location>
        <begin position="622"/>
        <end position="645"/>
    </location>
</feature>
<protein>
    <submittedName>
        <fullName evidence="10">ATP-binding cassette domain-containing protein</fullName>
    </submittedName>
</protein>
<dbReference type="Pfam" id="PF00664">
    <property type="entry name" value="ABC_membrane"/>
    <property type="match status" value="1"/>
</dbReference>
<feature type="domain" description="ABC transporter" evidence="8">
    <location>
        <begin position="721"/>
        <end position="952"/>
    </location>
</feature>
<organism evidence="10 11">
    <name type="scientific">Tistrella arctica</name>
    <dbReference type="NCBI Taxonomy" id="3133430"/>
    <lineage>
        <taxon>Bacteria</taxon>
        <taxon>Pseudomonadati</taxon>
        <taxon>Pseudomonadota</taxon>
        <taxon>Alphaproteobacteria</taxon>
        <taxon>Geminicoccales</taxon>
        <taxon>Geminicoccaceae</taxon>
        <taxon>Tistrella</taxon>
    </lineage>
</organism>
<evidence type="ECO:0000256" key="7">
    <source>
        <dbReference type="SAM" id="Phobius"/>
    </source>
</evidence>
<dbReference type="SUPFAM" id="SSF52540">
    <property type="entry name" value="P-loop containing nucleoside triphosphate hydrolases"/>
    <property type="match status" value="1"/>
</dbReference>
<dbReference type="PANTHER" id="PTHR24221">
    <property type="entry name" value="ATP-BINDING CASSETTE SUB-FAMILY B"/>
    <property type="match status" value="1"/>
</dbReference>
<reference evidence="10 11" key="1">
    <citation type="submission" date="2024-03" db="EMBL/GenBank/DDBJ databases">
        <title>High-quality draft genome sequencing of Tistrella sp. BH-R2-4.</title>
        <authorList>
            <person name="Dong C."/>
        </authorList>
    </citation>
    <scope>NUCLEOTIDE SEQUENCE [LARGE SCALE GENOMIC DNA]</scope>
    <source>
        <strain evidence="10 11">BH-R2-4</strain>
    </source>
</reference>
<dbReference type="SMART" id="SM00382">
    <property type="entry name" value="AAA"/>
    <property type="match status" value="1"/>
</dbReference>
<evidence type="ECO:0000256" key="6">
    <source>
        <dbReference type="ARBA" id="ARBA00023136"/>
    </source>
</evidence>
<dbReference type="InterPro" id="IPR027417">
    <property type="entry name" value="P-loop_NTPase"/>
</dbReference>
<keyword evidence="4 10" id="KW-0067">ATP-binding</keyword>
<feature type="transmembrane region" description="Helical" evidence="7">
    <location>
        <begin position="657"/>
        <end position="677"/>
    </location>
</feature>
<dbReference type="PROSITE" id="PS00211">
    <property type="entry name" value="ABC_TRANSPORTER_1"/>
    <property type="match status" value="1"/>
</dbReference>
<feature type="transmembrane region" description="Helical" evidence="7">
    <location>
        <begin position="541"/>
        <end position="560"/>
    </location>
</feature>
<keyword evidence="3" id="KW-0547">Nucleotide-binding</keyword>
<keyword evidence="6 7" id="KW-0472">Membrane</keyword>
<dbReference type="PANTHER" id="PTHR24221:SF654">
    <property type="entry name" value="ATP-BINDING CASSETTE SUB-FAMILY B MEMBER 6"/>
    <property type="match status" value="1"/>
</dbReference>
<dbReference type="PROSITE" id="PS50893">
    <property type="entry name" value="ABC_TRANSPORTER_2"/>
    <property type="match status" value="1"/>
</dbReference>
<comment type="caution">
    <text evidence="10">The sequence shown here is derived from an EMBL/GenBank/DDBJ whole genome shotgun (WGS) entry which is preliminary data.</text>
</comment>
<dbReference type="RefSeq" id="WP_345937990.1">
    <property type="nucleotide sequence ID" value="NZ_JBBKTW010000007.1"/>
</dbReference>
<dbReference type="InterPro" id="IPR003439">
    <property type="entry name" value="ABC_transporter-like_ATP-bd"/>
</dbReference>
<dbReference type="Gene3D" id="1.20.1560.10">
    <property type="entry name" value="ABC transporter type 1, transmembrane domain"/>
    <property type="match status" value="1"/>
</dbReference>
<evidence type="ECO:0000313" key="11">
    <source>
        <dbReference type="Proteomes" id="UP001413721"/>
    </source>
</evidence>
<evidence type="ECO:0000256" key="5">
    <source>
        <dbReference type="ARBA" id="ARBA00022989"/>
    </source>
</evidence>
<dbReference type="Proteomes" id="UP001413721">
    <property type="component" value="Unassembled WGS sequence"/>
</dbReference>
<dbReference type="InterPro" id="IPR036640">
    <property type="entry name" value="ABC1_TM_sf"/>
</dbReference>
<dbReference type="InterPro" id="IPR011527">
    <property type="entry name" value="ABC1_TM_dom"/>
</dbReference>
<feature type="domain" description="ABC transmembrane type-1" evidence="9">
    <location>
        <begin position="404"/>
        <end position="684"/>
    </location>
</feature>